<keyword evidence="1" id="KW-1133">Transmembrane helix</keyword>
<feature type="domain" description="LiaF transmembrane" evidence="2">
    <location>
        <begin position="6"/>
        <end position="102"/>
    </location>
</feature>
<dbReference type="RefSeq" id="WP_137639843.1">
    <property type="nucleotide sequence ID" value="NZ_BJDK01000010.1"/>
</dbReference>
<comment type="caution">
    <text evidence="3">The sequence shown here is derived from an EMBL/GenBank/DDBJ whole genome shotgun (WGS) entry which is preliminary data.</text>
</comment>
<keyword evidence="1" id="KW-0812">Transmembrane</keyword>
<evidence type="ECO:0000259" key="2">
    <source>
        <dbReference type="Pfam" id="PF22570"/>
    </source>
</evidence>
<proteinExistence type="predicted"/>
<organism evidence="3 4">
    <name type="scientific">Lactiplantibacillus dongliensis</name>
    <dbReference type="NCBI Taxonomy" id="2559919"/>
    <lineage>
        <taxon>Bacteria</taxon>
        <taxon>Bacillati</taxon>
        <taxon>Bacillota</taxon>
        <taxon>Bacilli</taxon>
        <taxon>Lactobacillales</taxon>
        <taxon>Lactobacillaceae</taxon>
        <taxon>Lactiplantibacillus</taxon>
    </lineage>
</organism>
<feature type="transmembrane region" description="Helical" evidence="1">
    <location>
        <begin position="51"/>
        <end position="71"/>
    </location>
</feature>
<feature type="transmembrane region" description="Helical" evidence="1">
    <location>
        <begin position="6"/>
        <end position="39"/>
    </location>
</feature>
<dbReference type="EMBL" id="JBHSSD010000043">
    <property type="protein sequence ID" value="MFC6165158.1"/>
    <property type="molecule type" value="Genomic_DNA"/>
</dbReference>
<gene>
    <name evidence="3" type="ORF">ACFP3T_10790</name>
</gene>
<dbReference type="Pfam" id="PF22570">
    <property type="entry name" value="LiaF-TM"/>
    <property type="match status" value="1"/>
</dbReference>
<keyword evidence="4" id="KW-1185">Reference proteome</keyword>
<sequence>MQPRWFWGGFLIIGAGLLITNQLGLLAISVNLFTLFLTLVLAGFLIKGLRYLDFFSIIMSLVFLAVIYARPLGITALTPWTMIVAGLLLSFGLTLIFPRRWQHWARGHSYYHHHHRQFHDDHTDQATINDDIAAINVSMTSSIRYLHSANLSAANITVAMGGVKVYFDDVQLQDNQATIKLDVSLGSAELYIPQNWQVKSDLDVSLANFDDGKPDVGTAGPVLYLTGGVSLGSITIIYI</sequence>
<dbReference type="Proteomes" id="UP001596253">
    <property type="component" value="Unassembled WGS sequence"/>
</dbReference>
<feature type="transmembrane region" description="Helical" evidence="1">
    <location>
        <begin position="77"/>
        <end position="97"/>
    </location>
</feature>
<dbReference type="InterPro" id="IPR054331">
    <property type="entry name" value="LiaF_TM"/>
</dbReference>
<evidence type="ECO:0000256" key="1">
    <source>
        <dbReference type="SAM" id="Phobius"/>
    </source>
</evidence>
<reference evidence="4" key="1">
    <citation type="journal article" date="2019" name="Int. J. Syst. Evol. Microbiol.">
        <title>The Global Catalogue of Microorganisms (GCM) 10K type strain sequencing project: providing services to taxonomists for standard genome sequencing and annotation.</title>
        <authorList>
            <consortium name="The Broad Institute Genomics Platform"/>
            <consortium name="The Broad Institute Genome Sequencing Center for Infectious Disease"/>
            <person name="Wu L."/>
            <person name="Ma J."/>
        </authorList>
    </citation>
    <scope>NUCLEOTIDE SEQUENCE [LARGE SCALE GENOMIC DNA]</scope>
    <source>
        <strain evidence="4">CCM 8932</strain>
    </source>
</reference>
<evidence type="ECO:0000313" key="3">
    <source>
        <dbReference type="EMBL" id="MFC6165158.1"/>
    </source>
</evidence>
<evidence type="ECO:0000313" key="4">
    <source>
        <dbReference type="Proteomes" id="UP001596253"/>
    </source>
</evidence>
<keyword evidence="1" id="KW-0472">Membrane</keyword>
<accession>A0ABW1RAH6</accession>
<protein>
    <recommendedName>
        <fullName evidence="2">LiaF transmembrane domain-containing protein</fullName>
    </recommendedName>
</protein>
<name>A0ABW1RAH6_9LACO</name>